<gene>
    <name evidence="1" type="ORF">V6x_16160</name>
</gene>
<organism evidence="1 2">
    <name type="scientific">Gimesia chilikensis</name>
    <dbReference type="NCBI Taxonomy" id="2605989"/>
    <lineage>
        <taxon>Bacteria</taxon>
        <taxon>Pseudomonadati</taxon>
        <taxon>Planctomycetota</taxon>
        <taxon>Planctomycetia</taxon>
        <taxon>Planctomycetales</taxon>
        <taxon>Planctomycetaceae</taxon>
        <taxon>Gimesia</taxon>
    </lineage>
</organism>
<evidence type="ECO:0000313" key="2">
    <source>
        <dbReference type="Proteomes" id="UP000320722"/>
    </source>
</evidence>
<protein>
    <recommendedName>
        <fullName evidence="3">Apea-like HEPN domain-containing protein</fullName>
    </recommendedName>
</protein>
<dbReference type="Proteomes" id="UP000320722">
    <property type="component" value="Chromosome"/>
</dbReference>
<evidence type="ECO:0000313" key="1">
    <source>
        <dbReference type="EMBL" id="QDU01933.1"/>
    </source>
</evidence>
<dbReference type="AlphaFoldDB" id="A0A517W9K4"/>
<sequence length="434" mass="49846">MLFNQNQDYIFKLERKCRGCNCSYRVVDSWGPVKNNYPKAWLYYSGYEDYCLTCYQSDEIEENIEDDENISTPSSYVDIALRLFGEEWPYPTDYSEVLKADILEMYSRFIQKGATLCLMPLSRIHVEKPLLFPSPIIIYPSGFINLKKLNIRENNKLSDVPAEIASALSGITSQSFNEHPVAIFPCKIEMSDLFAQRHSSHLQLLRVLSNHIDKHCLNILRYQFCALDVTENLPGKAGQFNQHLSMAGVLLYDSCSDISRIVAGAAFTHQITKGLGLVACEVDWHQLPQEGEVGNIVRQALSMYSDILENSNSTAKFMQAMSLFEFLVSPGEYSKTEYLRKIIARYVAKDMASYQTITGRLKNHFYGQGIRCEIVHEGKSLMEIYPSATDRQDLFKEIDTYLRSMLDHMITKSTLTWDEYLETREQLMKDIQEG</sequence>
<dbReference type="RefSeq" id="WP_145038313.1">
    <property type="nucleotide sequence ID" value="NZ_CP036347.1"/>
</dbReference>
<evidence type="ECO:0008006" key="3">
    <source>
        <dbReference type="Google" id="ProtNLM"/>
    </source>
</evidence>
<reference evidence="1 2" key="1">
    <citation type="submission" date="2019-02" db="EMBL/GenBank/DDBJ databases">
        <title>Deep-cultivation of Planctomycetes and their phenomic and genomic characterization uncovers novel biology.</title>
        <authorList>
            <person name="Wiegand S."/>
            <person name="Jogler M."/>
            <person name="Boedeker C."/>
            <person name="Pinto D."/>
            <person name="Vollmers J."/>
            <person name="Rivas-Marin E."/>
            <person name="Kohn T."/>
            <person name="Peeters S.H."/>
            <person name="Heuer A."/>
            <person name="Rast P."/>
            <person name="Oberbeckmann S."/>
            <person name="Bunk B."/>
            <person name="Jeske O."/>
            <person name="Meyerdierks A."/>
            <person name="Storesund J.E."/>
            <person name="Kallscheuer N."/>
            <person name="Luecker S."/>
            <person name="Lage O.M."/>
            <person name="Pohl T."/>
            <person name="Merkel B.J."/>
            <person name="Hornburger P."/>
            <person name="Mueller R.-W."/>
            <person name="Bruemmer F."/>
            <person name="Labrenz M."/>
            <person name="Spormann A.M."/>
            <person name="Op den Camp H."/>
            <person name="Overmann J."/>
            <person name="Amann R."/>
            <person name="Jetten M.S.M."/>
            <person name="Mascher T."/>
            <person name="Medema M.H."/>
            <person name="Devos D.P."/>
            <person name="Kaster A.-K."/>
            <person name="Ovreas L."/>
            <person name="Rohde M."/>
            <person name="Galperin M.Y."/>
            <person name="Jogler C."/>
        </authorList>
    </citation>
    <scope>NUCLEOTIDE SEQUENCE [LARGE SCALE GENOMIC DNA]</scope>
    <source>
        <strain evidence="1 2">V6</strain>
    </source>
</reference>
<proteinExistence type="predicted"/>
<accession>A0A517W9K4</accession>
<dbReference type="EMBL" id="CP036347">
    <property type="protein sequence ID" value="QDU01933.1"/>
    <property type="molecule type" value="Genomic_DNA"/>
</dbReference>
<name>A0A517W9K4_9PLAN</name>